<dbReference type="RefSeq" id="XP_053583065.1">
    <property type="nucleotide sequence ID" value="XM_053734152.1"/>
</dbReference>
<dbReference type="EMBL" id="WUAV01000005">
    <property type="protein sequence ID" value="KAF1754708.1"/>
    <property type="molecule type" value="Genomic_DNA"/>
</dbReference>
<dbReference type="PROSITE" id="PS50181">
    <property type="entry name" value="FBOX"/>
    <property type="match status" value="1"/>
</dbReference>
<protein>
    <recommendedName>
        <fullName evidence="1">F-box domain-containing protein</fullName>
    </recommendedName>
</protein>
<gene>
    <name evidence="2" type="ORF">GCK72_021272</name>
</gene>
<dbReference type="GeneID" id="78777186"/>
<evidence type="ECO:0000259" key="1">
    <source>
        <dbReference type="PROSITE" id="PS50181"/>
    </source>
</evidence>
<name>A0A6A5GHM2_CAERE</name>
<dbReference type="AlphaFoldDB" id="A0A6A5GHM2"/>
<proteinExistence type="predicted"/>
<comment type="caution">
    <text evidence="2">The sequence shown here is derived from an EMBL/GenBank/DDBJ whole genome shotgun (WGS) entry which is preliminary data.</text>
</comment>
<dbReference type="PANTHER" id="PTHR22899:SF1">
    <property type="entry name" value="F-BOX ASSOCIATED DOMAIN-CONTAINING PROTEIN"/>
    <property type="match status" value="1"/>
</dbReference>
<dbReference type="KEGG" id="crq:GCK72_021272"/>
<dbReference type="PANTHER" id="PTHR22899">
    <property type="entry name" value="CYCLIN-RELATED F-BOX FAMILY"/>
    <property type="match status" value="1"/>
</dbReference>
<dbReference type="InterPro" id="IPR053222">
    <property type="entry name" value="Zygotic_Embryogenesis-Asso"/>
</dbReference>
<organism evidence="2 3">
    <name type="scientific">Caenorhabditis remanei</name>
    <name type="common">Caenorhabditis vulgaris</name>
    <dbReference type="NCBI Taxonomy" id="31234"/>
    <lineage>
        <taxon>Eukaryota</taxon>
        <taxon>Metazoa</taxon>
        <taxon>Ecdysozoa</taxon>
        <taxon>Nematoda</taxon>
        <taxon>Chromadorea</taxon>
        <taxon>Rhabditida</taxon>
        <taxon>Rhabditina</taxon>
        <taxon>Rhabditomorpha</taxon>
        <taxon>Rhabditoidea</taxon>
        <taxon>Rhabditidae</taxon>
        <taxon>Peloderinae</taxon>
        <taxon>Caenorhabditis</taxon>
    </lineage>
</organism>
<evidence type="ECO:0000313" key="2">
    <source>
        <dbReference type="EMBL" id="KAF1754708.1"/>
    </source>
</evidence>
<reference evidence="2 3" key="1">
    <citation type="submission" date="2019-12" db="EMBL/GenBank/DDBJ databases">
        <title>Chromosome-level assembly of the Caenorhabditis remanei genome.</title>
        <authorList>
            <person name="Teterina A.A."/>
            <person name="Willis J.H."/>
            <person name="Phillips P.C."/>
        </authorList>
    </citation>
    <scope>NUCLEOTIDE SEQUENCE [LARGE SCALE GENOMIC DNA]</scope>
    <source>
        <strain evidence="2 3">PX506</strain>
        <tissue evidence="2">Whole organism</tissue>
    </source>
</reference>
<dbReference type="Pfam" id="PF00646">
    <property type="entry name" value="F-box"/>
    <property type="match status" value="1"/>
</dbReference>
<dbReference type="CTD" id="78777186"/>
<evidence type="ECO:0000313" key="3">
    <source>
        <dbReference type="Proteomes" id="UP000483820"/>
    </source>
</evidence>
<sequence>MTTPFPLFRLPRLALIPVFQCMELIEVIAFSLISQRSYNLSKYLRKKTSFRYIDLEIETDCVCMRIALTDGSILPLYFYTDDSTIIEVFYPYKKIQWRNIGLSTEQWVERVLDVTKCPSLRKLKLDAVPKFNVFSVFEVIPKVTEL</sequence>
<dbReference type="InterPro" id="IPR001810">
    <property type="entry name" value="F-box_dom"/>
</dbReference>
<dbReference type="Proteomes" id="UP000483820">
    <property type="component" value="Chromosome V"/>
</dbReference>
<feature type="domain" description="F-box" evidence="1">
    <location>
        <begin position="4"/>
        <end position="53"/>
    </location>
</feature>
<accession>A0A6A5GHM2</accession>